<evidence type="ECO:0000313" key="2">
    <source>
        <dbReference type="EMBL" id="MFB2832924.1"/>
    </source>
</evidence>
<comment type="caution">
    <text evidence="2">The sequence shown here is derived from an EMBL/GenBank/DDBJ whole genome shotgun (WGS) entry which is preliminary data.</text>
</comment>
<accession>A0ABV4WCX9</accession>
<evidence type="ECO:0000313" key="3">
    <source>
        <dbReference type="Proteomes" id="UP001576780"/>
    </source>
</evidence>
<sequence length="160" mass="18418">MSIIRKFKKQHPWVAIDKTPLEDARLSFKARGVMAYLLCKPDDWTVNLNHLTTVSEKDGKEAIQSALKELEKLGYIARYRGRNDKGRITGWELVVFETFDDAIAWRKENPKVELANSPEWAETPETKVQEPAKKKNQRRAKPADGKTQNQVQPDLENPMT</sequence>
<protein>
    <recommendedName>
        <fullName evidence="4">Replication protein</fullName>
    </recommendedName>
</protein>
<keyword evidence="3" id="KW-1185">Reference proteome</keyword>
<proteinExistence type="predicted"/>
<organism evidence="2 3">
    <name type="scientific">Floridaenema evergladense BLCC-F167</name>
    <dbReference type="NCBI Taxonomy" id="3153639"/>
    <lineage>
        <taxon>Bacteria</taxon>
        <taxon>Bacillati</taxon>
        <taxon>Cyanobacteriota</taxon>
        <taxon>Cyanophyceae</taxon>
        <taxon>Oscillatoriophycideae</taxon>
        <taxon>Aerosakkonematales</taxon>
        <taxon>Aerosakkonemataceae</taxon>
        <taxon>Floridanema</taxon>
        <taxon>Floridanema evergladense</taxon>
    </lineage>
</organism>
<reference evidence="2 3" key="1">
    <citation type="submission" date="2024-09" db="EMBL/GenBank/DDBJ databases">
        <title>Floridaenema gen nov. (Aerosakkonemataceae, Aerosakkonematales ord. nov., Cyanobacteria) from benthic tropical and subtropical fresh waters, with the description of four new species.</title>
        <authorList>
            <person name="Moretto J.A."/>
            <person name="Berthold D.E."/>
            <person name="Lefler F.W."/>
            <person name="Huang I.-S."/>
            <person name="Laughinghouse H. IV."/>
        </authorList>
    </citation>
    <scope>NUCLEOTIDE SEQUENCE [LARGE SCALE GENOMIC DNA]</scope>
    <source>
        <strain evidence="2 3">BLCC-F167</strain>
    </source>
</reference>
<name>A0ABV4WCX9_9CYAN</name>
<gene>
    <name evidence="2" type="ORF">ACE1CA_00165</name>
</gene>
<dbReference type="RefSeq" id="WP_413275400.1">
    <property type="nucleotide sequence ID" value="NZ_JBHFNT010000004.1"/>
</dbReference>
<feature type="compositionally biased region" description="Basic and acidic residues" evidence="1">
    <location>
        <begin position="124"/>
        <end position="133"/>
    </location>
</feature>
<evidence type="ECO:0008006" key="4">
    <source>
        <dbReference type="Google" id="ProtNLM"/>
    </source>
</evidence>
<dbReference type="Proteomes" id="UP001576780">
    <property type="component" value="Unassembled WGS sequence"/>
</dbReference>
<evidence type="ECO:0000256" key="1">
    <source>
        <dbReference type="SAM" id="MobiDB-lite"/>
    </source>
</evidence>
<dbReference type="EMBL" id="JBHFNT010000004">
    <property type="protein sequence ID" value="MFB2832924.1"/>
    <property type="molecule type" value="Genomic_DNA"/>
</dbReference>
<feature type="region of interest" description="Disordered" evidence="1">
    <location>
        <begin position="114"/>
        <end position="160"/>
    </location>
</feature>